<comment type="cofactor">
    <cofactor evidence="5 7">
        <name>FMN</name>
        <dbReference type="ChEBI" id="CHEBI:58210"/>
    </cofactor>
    <text evidence="5 7">Binds 1 FMN per subunit.</text>
</comment>
<feature type="binding site" evidence="5 7">
    <location>
        <position position="231"/>
    </location>
    <ligand>
        <name>FMN</name>
        <dbReference type="ChEBI" id="CHEBI:58210"/>
    </ligand>
</feature>
<dbReference type="PROSITE" id="PS01064">
    <property type="entry name" value="PYRIDOX_OXIDASE"/>
    <property type="match status" value="1"/>
</dbReference>
<dbReference type="GO" id="GO:0004733">
    <property type="term" value="F:pyridoxamine phosphate oxidase activity"/>
    <property type="evidence" value="ECO:0007669"/>
    <property type="project" value="UniProtKB-UniRule"/>
</dbReference>
<feature type="binding site" evidence="5 6">
    <location>
        <begin position="227"/>
        <end position="229"/>
    </location>
    <ligand>
        <name>substrate</name>
    </ligand>
</feature>
<comment type="function">
    <text evidence="5">Catalyzes the oxidation of either pyridoxine 5'-phosphate (PNP) or pyridoxamine 5'-phosphate (PMP) into pyridoxal 5'-phosphate (PLP).</text>
</comment>
<organism evidence="11 12">
    <name type="scientific">Actinacidiphila cocklensis</name>
    <dbReference type="NCBI Taxonomy" id="887465"/>
    <lineage>
        <taxon>Bacteria</taxon>
        <taxon>Bacillati</taxon>
        <taxon>Actinomycetota</taxon>
        <taxon>Actinomycetes</taxon>
        <taxon>Kitasatosporales</taxon>
        <taxon>Streptomycetaceae</taxon>
        <taxon>Actinacidiphila</taxon>
    </lineage>
</organism>
<dbReference type="GO" id="GO:0008615">
    <property type="term" value="P:pyridoxine biosynthetic process"/>
    <property type="evidence" value="ECO:0007669"/>
    <property type="project" value="UniProtKB-UniRule"/>
</dbReference>
<evidence type="ECO:0000256" key="2">
    <source>
        <dbReference type="ARBA" id="ARBA00022630"/>
    </source>
</evidence>
<dbReference type="HAMAP" id="MF_01629">
    <property type="entry name" value="PdxH"/>
    <property type="match status" value="1"/>
</dbReference>
<dbReference type="SUPFAM" id="SSF50475">
    <property type="entry name" value="FMN-binding split barrel"/>
    <property type="match status" value="1"/>
</dbReference>
<dbReference type="InterPro" id="IPR019576">
    <property type="entry name" value="Pyridoxamine_oxidase_dimer_C"/>
</dbReference>
<feature type="region of interest" description="Disordered" evidence="8">
    <location>
        <begin position="1"/>
        <end position="43"/>
    </location>
</feature>
<dbReference type="AlphaFoldDB" id="A0A9W4DPH7"/>
<dbReference type="InterPro" id="IPR011576">
    <property type="entry name" value="Pyridox_Oxase_N"/>
</dbReference>
<comment type="pathway">
    <text evidence="5">Cofactor metabolism; pyridoxal 5'-phosphate salvage; pyridoxal 5'-phosphate from pyridoxine 5'-phosphate: step 1/1.</text>
</comment>
<evidence type="ECO:0000256" key="4">
    <source>
        <dbReference type="ARBA" id="ARBA00023002"/>
    </source>
</evidence>
<comment type="similarity">
    <text evidence="1 5">Belongs to the pyridoxamine 5'-phosphate oxidase family.</text>
</comment>
<reference evidence="11" key="1">
    <citation type="submission" date="2021-05" db="EMBL/GenBank/DDBJ databases">
        <authorList>
            <person name="Arsene-Ploetze F."/>
        </authorList>
    </citation>
    <scope>NUCLEOTIDE SEQUENCE</scope>
    <source>
        <strain evidence="11">DSM 42138</strain>
    </source>
</reference>
<feature type="binding site" evidence="5 7">
    <location>
        <begin position="96"/>
        <end position="101"/>
    </location>
    <ligand>
        <name>FMN</name>
        <dbReference type="ChEBI" id="CHEBI:58210"/>
    </ligand>
</feature>
<proteinExistence type="inferred from homology"/>
<feature type="binding site" evidence="5 7">
    <location>
        <position position="118"/>
    </location>
    <ligand>
        <name>FMN</name>
        <dbReference type="ChEBI" id="CHEBI:58210"/>
    </ligand>
</feature>
<feature type="binding site" evidence="5 7">
    <location>
        <position position="221"/>
    </location>
    <ligand>
        <name>FMN</name>
        <dbReference type="ChEBI" id="CHEBI:58210"/>
    </ligand>
</feature>
<evidence type="ECO:0000313" key="12">
    <source>
        <dbReference type="Proteomes" id="UP001152519"/>
    </source>
</evidence>
<dbReference type="PIRSF" id="PIRSF000190">
    <property type="entry name" value="Pyd_amn-ph_oxd"/>
    <property type="match status" value="1"/>
</dbReference>
<feature type="binding site" evidence="5">
    <location>
        <begin position="111"/>
        <end position="112"/>
    </location>
    <ligand>
        <name>FMN</name>
        <dbReference type="ChEBI" id="CHEBI:58210"/>
    </ligand>
</feature>
<comment type="subunit">
    <text evidence="5">Homodimer.</text>
</comment>
<dbReference type="EMBL" id="CAJSLV010000051">
    <property type="protein sequence ID" value="CAG6393881.1"/>
    <property type="molecule type" value="Genomic_DNA"/>
</dbReference>
<feature type="compositionally biased region" description="Basic and acidic residues" evidence="8">
    <location>
        <begin position="16"/>
        <end position="34"/>
    </location>
</feature>
<feature type="binding site" evidence="6">
    <location>
        <begin position="39"/>
        <end position="42"/>
    </location>
    <ligand>
        <name>substrate</name>
    </ligand>
</feature>
<evidence type="ECO:0000256" key="5">
    <source>
        <dbReference type="HAMAP-Rule" id="MF_01629"/>
    </source>
</evidence>
<dbReference type="Gene3D" id="2.30.110.10">
    <property type="entry name" value="Electron Transport, Fmn-binding Protein, Chain A"/>
    <property type="match status" value="1"/>
</dbReference>
<evidence type="ECO:0000256" key="8">
    <source>
        <dbReference type="SAM" id="MobiDB-lite"/>
    </source>
</evidence>
<dbReference type="NCBIfam" id="TIGR00558">
    <property type="entry name" value="pdxH"/>
    <property type="match status" value="1"/>
</dbReference>
<dbReference type="Pfam" id="PF10590">
    <property type="entry name" value="PNP_phzG_C"/>
    <property type="match status" value="1"/>
</dbReference>
<gene>
    <name evidence="5 11" type="primary">pdxH</name>
    <name evidence="11" type="ORF">SCOCK_220135</name>
</gene>
<comment type="catalytic activity">
    <reaction evidence="5">
        <text>pyridoxamine 5'-phosphate + O2 + H2O = pyridoxal 5'-phosphate + H2O2 + NH4(+)</text>
        <dbReference type="Rhea" id="RHEA:15817"/>
        <dbReference type="ChEBI" id="CHEBI:15377"/>
        <dbReference type="ChEBI" id="CHEBI:15379"/>
        <dbReference type="ChEBI" id="CHEBI:16240"/>
        <dbReference type="ChEBI" id="CHEBI:28938"/>
        <dbReference type="ChEBI" id="CHEBI:58451"/>
        <dbReference type="ChEBI" id="CHEBI:597326"/>
        <dbReference type="EC" id="1.4.3.5"/>
    </reaction>
</comment>
<feature type="binding site" evidence="5 6">
    <location>
        <position position="162"/>
    </location>
    <ligand>
        <name>substrate</name>
    </ligand>
</feature>
<dbReference type="GO" id="GO:0010181">
    <property type="term" value="F:FMN binding"/>
    <property type="evidence" value="ECO:0007669"/>
    <property type="project" value="UniProtKB-UniRule"/>
</dbReference>
<evidence type="ECO:0000256" key="3">
    <source>
        <dbReference type="ARBA" id="ARBA00022643"/>
    </source>
</evidence>
<dbReference type="InterPro" id="IPR019740">
    <property type="entry name" value="Pyridox_Oxase_CS"/>
</dbReference>
<evidence type="ECO:0000259" key="10">
    <source>
        <dbReference type="Pfam" id="PF10590"/>
    </source>
</evidence>
<comment type="caution">
    <text evidence="11">The sequence shown here is derived from an EMBL/GenBank/DDBJ whole genome shotgun (WGS) entry which is preliminary data.</text>
</comment>
<comment type="pathway">
    <text evidence="5">Cofactor metabolism; pyridoxal 5'-phosphate salvage; pyridoxal 5'-phosphate from pyridoxamine 5'-phosphate: step 1/1.</text>
</comment>
<dbReference type="Proteomes" id="UP001152519">
    <property type="component" value="Unassembled WGS sequence"/>
</dbReference>
<dbReference type="InterPro" id="IPR012349">
    <property type="entry name" value="Split_barrel_FMN-bd"/>
</dbReference>
<name>A0A9W4DPH7_9ACTN</name>
<dbReference type="NCBIfam" id="NF004231">
    <property type="entry name" value="PRK05679.1"/>
    <property type="match status" value="1"/>
</dbReference>
<feature type="binding site" evidence="5 7">
    <location>
        <position position="117"/>
    </location>
    <ligand>
        <name>FMN</name>
        <dbReference type="ChEBI" id="CHEBI:58210"/>
    </ligand>
</feature>
<dbReference type="PANTHER" id="PTHR10851:SF0">
    <property type="entry name" value="PYRIDOXINE-5'-PHOSPHATE OXIDASE"/>
    <property type="match status" value="1"/>
</dbReference>
<comment type="catalytic activity">
    <reaction evidence="5">
        <text>pyridoxine 5'-phosphate + O2 = pyridoxal 5'-phosphate + H2O2</text>
        <dbReference type="Rhea" id="RHEA:15149"/>
        <dbReference type="ChEBI" id="CHEBI:15379"/>
        <dbReference type="ChEBI" id="CHEBI:16240"/>
        <dbReference type="ChEBI" id="CHEBI:58589"/>
        <dbReference type="ChEBI" id="CHEBI:597326"/>
        <dbReference type="EC" id="1.4.3.5"/>
    </reaction>
</comment>
<keyword evidence="12" id="KW-1185">Reference proteome</keyword>
<dbReference type="Pfam" id="PF01243">
    <property type="entry name" value="PNPOx_N"/>
    <property type="match status" value="1"/>
</dbReference>
<evidence type="ECO:0000256" key="7">
    <source>
        <dbReference type="PIRSR" id="PIRSR000190-2"/>
    </source>
</evidence>
<dbReference type="PANTHER" id="PTHR10851">
    <property type="entry name" value="PYRIDOXINE-5-PHOSPHATE OXIDASE"/>
    <property type="match status" value="1"/>
</dbReference>
<sequence>MPHTSQPSAGVPLRGHCKDVRVREPQDLRQDRPDPAAMRKRYRTTGITEDELAAEPYAQFTRWFADAVAAAEGGVLAEPNAMVLSTADADGLPSSRTVLLKGYDTRGFVFFSNYRSRKGRALAANPRASLLFPWHAIARQVIVGGAVTQVSPEETADYFRSRPYGSQIGAWASEQSSVVASRAALEEQYAELAARWPEGTAVPVPPFWGGFRVDAASVEFWQGRENRLHDRLRYVRGAGGWSVERLAP</sequence>
<feature type="binding site" evidence="5 6">
    <location>
        <position position="166"/>
    </location>
    <ligand>
        <name>substrate</name>
    </ligand>
</feature>
<keyword evidence="4 5" id="KW-0560">Oxidoreductase</keyword>
<protein>
    <recommendedName>
        <fullName evidence="5">Pyridoxine/pyridoxamine 5'-phosphate oxidase</fullName>
        <ecNumber evidence="5">1.4.3.5</ecNumber>
    </recommendedName>
    <alternativeName>
        <fullName evidence="5">PNP/PMP oxidase</fullName>
        <shortName evidence="5">PNPOx</shortName>
    </alternativeName>
    <alternativeName>
        <fullName evidence="5">Pyridoxal 5'-phosphate synthase</fullName>
    </alternativeName>
</protein>
<evidence type="ECO:0000259" key="9">
    <source>
        <dbReference type="Pfam" id="PF01243"/>
    </source>
</evidence>
<keyword evidence="3 5" id="KW-0288">FMN</keyword>
<evidence type="ECO:0000256" key="6">
    <source>
        <dbReference type="PIRSR" id="PIRSR000190-1"/>
    </source>
</evidence>
<keyword evidence="2 5" id="KW-0285">Flavoprotein</keyword>
<dbReference type="InterPro" id="IPR000659">
    <property type="entry name" value="Pyridox_Oxase"/>
</dbReference>
<feature type="binding site" evidence="5 7">
    <location>
        <position position="140"/>
    </location>
    <ligand>
        <name>FMN</name>
        <dbReference type="ChEBI" id="CHEBI:58210"/>
    </ligand>
</feature>
<feature type="binding site" evidence="5 6">
    <location>
        <position position="101"/>
    </location>
    <ligand>
        <name>substrate</name>
    </ligand>
</feature>
<evidence type="ECO:0000313" key="11">
    <source>
        <dbReference type="EMBL" id="CAG6393881.1"/>
    </source>
</evidence>
<keyword evidence="5" id="KW-0664">Pyridoxine biosynthesis</keyword>
<evidence type="ECO:0000256" key="1">
    <source>
        <dbReference type="ARBA" id="ARBA00007301"/>
    </source>
</evidence>
<feature type="domain" description="Pyridoxamine 5'-phosphate oxidase N-terminal" evidence="9">
    <location>
        <begin position="75"/>
        <end position="191"/>
    </location>
</feature>
<feature type="domain" description="Pyridoxine 5'-phosphate oxidase dimerisation C-terminal" evidence="10">
    <location>
        <begin position="208"/>
        <end position="248"/>
    </location>
</feature>
<dbReference type="EC" id="1.4.3.5" evidence="5"/>
<accession>A0A9W4DPH7</accession>
<feature type="binding site" evidence="5 7">
    <location>
        <begin position="175"/>
        <end position="176"/>
    </location>
    <ligand>
        <name>FMN</name>
        <dbReference type="ChEBI" id="CHEBI:58210"/>
    </ligand>
</feature>
<feature type="binding site" evidence="5 6">
    <location>
        <position position="158"/>
    </location>
    <ligand>
        <name>substrate</name>
    </ligand>
</feature>